<comment type="cofactor">
    <cofactor evidence="1">
        <name>Mg(2+)</name>
        <dbReference type="ChEBI" id="CHEBI:18420"/>
    </cofactor>
</comment>
<dbReference type="GO" id="GO:1901907">
    <property type="term" value="P:diadenosine pentaphosphate catabolic process"/>
    <property type="evidence" value="ECO:0007669"/>
    <property type="project" value="TreeGrafter"/>
</dbReference>
<dbReference type="GO" id="GO:0046872">
    <property type="term" value="F:metal ion binding"/>
    <property type="evidence" value="ECO:0007669"/>
    <property type="project" value="UniProtKB-KW"/>
</dbReference>
<feature type="domain" description="Nudix hydrolase" evidence="5">
    <location>
        <begin position="20"/>
        <end position="152"/>
    </location>
</feature>
<evidence type="ECO:0000313" key="6">
    <source>
        <dbReference type="EMBL" id="PSL18138.1"/>
    </source>
</evidence>
<keyword evidence="7" id="KW-1185">Reference proteome</keyword>
<keyword evidence="4" id="KW-0460">Magnesium</keyword>
<dbReference type="AlphaFoldDB" id="A0A2P8F8W3"/>
<dbReference type="GO" id="GO:0008486">
    <property type="term" value="F:diphosphoinositol-polyphosphate diphosphatase activity"/>
    <property type="evidence" value="ECO:0007669"/>
    <property type="project" value="TreeGrafter"/>
</dbReference>
<organism evidence="6 7">
    <name type="scientific">Shimia abyssi</name>
    <dbReference type="NCBI Taxonomy" id="1662395"/>
    <lineage>
        <taxon>Bacteria</taxon>
        <taxon>Pseudomonadati</taxon>
        <taxon>Pseudomonadota</taxon>
        <taxon>Alphaproteobacteria</taxon>
        <taxon>Rhodobacterales</taxon>
        <taxon>Roseobacteraceae</taxon>
    </lineage>
</organism>
<dbReference type="Gene3D" id="3.90.79.10">
    <property type="entry name" value="Nucleoside Triphosphate Pyrophosphohydrolase"/>
    <property type="match status" value="1"/>
</dbReference>
<evidence type="ECO:0000256" key="1">
    <source>
        <dbReference type="ARBA" id="ARBA00001946"/>
    </source>
</evidence>
<evidence type="ECO:0000256" key="3">
    <source>
        <dbReference type="ARBA" id="ARBA00022801"/>
    </source>
</evidence>
<keyword evidence="2" id="KW-0479">Metal-binding</keyword>
<evidence type="ECO:0000259" key="5">
    <source>
        <dbReference type="PROSITE" id="PS51462"/>
    </source>
</evidence>
<dbReference type="GO" id="GO:0005737">
    <property type="term" value="C:cytoplasm"/>
    <property type="evidence" value="ECO:0007669"/>
    <property type="project" value="TreeGrafter"/>
</dbReference>
<dbReference type="EMBL" id="PYGJ01000012">
    <property type="protein sequence ID" value="PSL18138.1"/>
    <property type="molecule type" value="Genomic_DNA"/>
</dbReference>
<protein>
    <submittedName>
        <fullName evidence="6">8-oxo-dGTP pyrophosphatase MutT (NUDIX family)</fullName>
    </submittedName>
</protein>
<dbReference type="PANTHER" id="PTHR12629:SF0">
    <property type="entry name" value="DIPHOSPHOINOSITOL-POLYPHOSPHATE DIPHOSPHATASE"/>
    <property type="match status" value="1"/>
</dbReference>
<accession>A0A2P8F8W3</accession>
<comment type="caution">
    <text evidence="6">The sequence shown here is derived from an EMBL/GenBank/DDBJ whole genome shotgun (WGS) entry which is preliminary data.</text>
</comment>
<dbReference type="RefSeq" id="WP_106609467.1">
    <property type="nucleotide sequence ID" value="NZ_PYGJ01000012.1"/>
</dbReference>
<dbReference type="GO" id="GO:1901909">
    <property type="term" value="P:diadenosine hexaphosphate catabolic process"/>
    <property type="evidence" value="ECO:0007669"/>
    <property type="project" value="TreeGrafter"/>
</dbReference>
<dbReference type="SUPFAM" id="SSF55811">
    <property type="entry name" value="Nudix"/>
    <property type="match status" value="1"/>
</dbReference>
<dbReference type="InterPro" id="IPR015797">
    <property type="entry name" value="NUDIX_hydrolase-like_dom_sf"/>
</dbReference>
<dbReference type="GO" id="GO:0000298">
    <property type="term" value="F:endopolyphosphatase activity"/>
    <property type="evidence" value="ECO:0007669"/>
    <property type="project" value="TreeGrafter"/>
</dbReference>
<reference evidence="6 7" key="1">
    <citation type="submission" date="2018-03" db="EMBL/GenBank/DDBJ databases">
        <title>Genomic Encyclopedia of Archaeal and Bacterial Type Strains, Phase II (KMG-II): from individual species to whole genera.</title>
        <authorList>
            <person name="Goeker M."/>
        </authorList>
    </citation>
    <scope>NUCLEOTIDE SEQUENCE [LARGE SCALE GENOMIC DNA]</scope>
    <source>
        <strain evidence="6 7">DSM 100673</strain>
    </source>
</reference>
<gene>
    <name evidence="6" type="ORF">CLV88_11262</name>
</gene>
<sequence>MTVARKEAHSGADVLTANVPRRQVAALCVRNTDLGARILLITSRDTGRWVLPKGWIIKGLDEIGSAQQEAWEEAGVRKAKADRTPVGTYHYDKRLRDGTSVPVQVSVFKMAVKKISDEFPEMKQRNREWFPAKDAARLVDEPELKQLLRQFPN</sequence>
<dbReference type="GO" id="GO:0071543">
    <property type="term" value="P:diphosphoinositol polyphosphate metabolic process"/>
    <property type="evidence" value="ECO:0007669"/>
    <property type="project" value="TreeGrafter"/>
</dbReference>
<dbReference type="PROSITE" id="PS51462">
    <property type="entry name" value="NUDIX"/>
    <property type="match status" value="1"/>
</dbReference>
<proteinExistence type="predicted"/>
<keyword evidence="3" id="KW-0378">Hydrolase</keyword>
<evidence type="ECO:0000256" key="2">
    <source>
        <dbReference type="ARBA" id="ARBA00022723"/>
    </source>
</evidence>
<dbReference type="GO" id="GO:1901911">
    <property type="term" value="P:adenosine 5'-(hexahydrogen pentaphosphate) catabolic process"/>
    <property type="evidence" value="ECO:0007669"/>
    <property type="project" value="TreeGrafter"/>
</dbReference>
<evidence type="ECO:0000313" key="7">
    <source>
        <dbReference type="Proteomes" id="UP000240418"/>
    </source>
</evidence>
<dbReference type="GO" id="GO:0034432">
    <property type="term" value="F:bis(5'-adenosyl)-pentaphosphatase activity"/>
    <property type="evidence" value="ECO:0007669"/>
    <property type="project" value="TreeGrafter"/>
</dbReference>
<dbReference type="Pfam" id="PF00293">
    <property type="entry name" value="NUDIX"/>
    <property type="match status" value="1"/>
</dbReference>
<dbReference type="CDD" id="cd04666">
    <property type="entry name" value="NUDIX_DIPP2_like_Nudt4"/>
    <property type="match status" value="1"/>
</dbReference>
<name>A0A2P8F8W3_9RHOB</name>
<dbReference type="Proteomes" id="UP000240418">
    <property type="component" value="Unassembled WGS sequence"/>
</dbReference>
<dbReference type="GO" id="GO:0034431">
    <property type="term" value="F:bis(5'-adenosyl)-hexaphosphatase activity"/>
    <property type="evidence" value="ECO:0007669"/>
    <property type="project" value="TreeGrafter"/>
</dbReference>
<dbReference type="InterPro" id="IPR047198">
    <property type="entry name" value="DDP-like_NUDIX"/>
</dbReference>
<evidence type="ECO:0000256" key="4">
    <source>
        <dbReference type="ARBA" id="ARBA00022842"/>
    </source>
</evidence>
<dbReference type="OrthoDB" id="7066910at2"/>
<dbReference type="InterPro" id="IPR000086">
    <property type="entry name" value="NUDIX_hydrolase_dom"/>
</dbReference>
<dbReference type="PANTHER" id="PTHR12629">
    <property type="entry name" value="DIPHOSPHOINOSITOL POLYPHOSPHATE PHOSPHOHYDROLASE"/>
    <property type="match status" value="1"/>
</dbReference>